<dbReference type="AlphaFoldDB" id="A0A512DGA2"/>
<dbReference type="Proteomes" id="UP000321181">
    <property type="component" value="Unassembled WGS sequence"/>
</dbReference>
<dbReference type="SUPFAM" id="SSF52540">
    <property type="entry name" value="P-loop containing nucleoside triphosphate hydrolases"/>
    <property type="match status" value="1"/>
</dbReference>
<feature type="compositionally biased region" description="Pro residues" evidence="1">
    <location>
        <begin position="1"/>
        <end position="15"/>
    </location>
</feature>
<comment type="caution">
    <text evidence="2">The sequence shown here is derived from an EMBL/GenBank/DDBJ whole genome shotgun (WGS) entry which is preliminary data.</text>
</comment>
<name>A0A512DGA2_9CELL</name>
<organism evidence="2 3">
    <name type="scientific">Cellulomonas aerilata</name>
    <dbReference type="NCBI Taxonomy" id="515326"/>
    <lineage>
        <taxon>Bacteria</taxon>
        <taxon>Bacillati</taxon>
        <taxon>Actinomycetota</taxon>
        <taxon>Actinomycetes</taxon>
        <taxon>Micrococcales</taxon>
        <taxon>Cellulomonadaceae</taxon>
        <taxon>Cellulomonas</taxon>
    </lineage>
</organism>
<dbReference type="Gene3D" id="3.40.50.300">
    <property type="entry name" value="P-loop containing nucleotide triphosphate hydrolases"/>
    <property type="match status" value="1"/>
</dbReference>
<gene>
    <name evidence="2" type="ORF">CAE01nite_32260</name>
</gene>
<evidence type="ECO:0000256" key="1">
    <source>
        <dbReference type="SAM" id="MobiDB-lite"/>
    </source>
</evidence>
<evidence type="ECO:0008006" key="4">
    <source>
        <dbReference type="Google" id="ProtNLM"/>
    </source>
</evidence>
<feature type="region of interest" description="Disordered" evidence="1">
    <location>
        <begin position="1"/>
        <end position="27"/>
    </location>
</feature>
<protein>
    <recommendedName>
        <fullName evidence="4">(d)CMP kinase</fullName>
    </recommendedName>
</protein>
<dbReference type="InterPro" id="IPR027417">
    <property type="entry name" value="P-loop_NTPase"/>
</dbReference>
<proteinExistence type="predicted"/>
<reference evidence="2 3" key="1">
    <citation type="submission" date="2019-07" db="EMBL/GenBank/DDBJ databases">
        <title>Whole genome shotgun sequence of Cellulomonas aerilata NBRC 106308.</title>
        <authorList>
            <person name="Hosoyama A."/>
            <person name="Uohara A."/>
            <person name="Ohji S."/>
            <person name="Ichikawa N."/>
        </authorList>
    </citation>
    <scope>NUCLEOTIDE SEQUENCE [LARGE SCALE GENOMIC DNA]</scope>
    <source>
        <strain evidence="2 3">NBRC 106308</strain>
    </source>
</reference>
<dbReference type="Pfam" id="PF13238">
    <property type="entry name" value="AAA_18"/>
    <property type="match status" value="1"/>
</dbReference>
<evidence type="ECO:0000313" key="3">
    <source>
        <dbReference type="Proteomes" id="UP000321181"/>
    </source>
</evidence>
<dbReference type="EMBL" id="BJYY01000021">
    <property type="protein sequence ID" value="GEO35501.1"/>
    <property type="molecule type" value="Genomic_DNA"/>
</dbReference>
<keyword evidence="3" id="KW-1185">Reference proteome</keyword>
<sequence>MSPPTRPAVPVPTPEPVTSAVPTPVPTPAPVPVSVTALADRVRAASPRLGGTRLVVVDGPAGSGKTTLAGRLGAALGAPVLHGDDLLAGWGDLEGWWSRLADGVLAPLAAGRPGRYRRYDWVERRFAEEHDVPLTGALVVEGCGAGRRAADAVAVLRVWVEAPPDVRLARGLERDGEDMRSEWLAWMAAEAAHFAAEGTRERADVLVDGCASMEP</sequence>
<accession>A0A512DGA2</accession>
<evidence type="ECO:0000313" key="2">
    <source>
        <dbReference type="EMBL" id="GEO35501.1"/>
    </source>
</evidence>